<protein>
    <submittedName>
        <fullName evidence="2">Uncharacterized protein</fullName>
    </submittedName>
</protein>
<reference evidence="2" key="1">
    <citation type="submission" date="2023-03" db="UniProtKB">
        <authorList>
            <consortium name="EnsemblPlants"/>
        </authorList>
    </citation>
    <scope>IDENTIFICATION</scope>
</reference>
<name>A0A9I9E9Z4_CUCME</name>
<accession>A0A9I9E9Z4</accession>
<evidence type="ECO:0000256" key="1">
    <source>
        <dbReference type="SAM" id="MobiDB-lite"/>
    </source>
</evidence>
<dbReference type="EnsemblPlants" id="MELO3C030862.2.1">
    <property type="protein sequence ID" value="MELO3C030862.2.1"/>
    <property type="gene ID" value="MELO3C030862.2"/>
</dbReference>
<proteinExistence type="predicted"/>
<sequence length="313" mass="35528">MQGPIDVIKLCSSKIYRGVLTPKPPKPSHNQTARPSTPISSPFIPPHHLFFYSLFLTRTSALHANDDWTPTSALHVNDDRYFQTSDLLWLLLNANFGGQPLTLCNPLKVKILPNLHCVRCNKGFLMKCVTLMVVRVPIGYVGFAPNALAKEELFSEEEYRFFLAKQTQTRLFCLHESLDRLMNTLKLFGYFIGINSFYHLFQEFAFVDKSTSLFLVSCSESIFNGMNRGGGWLIVGNPSLYLKHRLFKVKVKVVEFQASLSFSDLRCDAMLCLDECFELDVTMLDNTCSLFVLNAYHDGNDAFARVLGCNMYA</sequence>
<dbReference type="AlphaFoldDB" id="A0A9I9E9Z4"/>
<dbReference type="Gramene" id="MELO3C030862.2.1">
    <property type="protein sequence ID" value="MELO3C030862.2.1"/>
    <property type="gene ID" value="MELO3C030862.2"/>
</dbReference>
<feature type="region of interest" description="Disordered" evidence="1">
    <location>
        <begin position="19"/>
        <end position="40"/>
    </location>
</feature>
<evidence type="ECO:0000313" key="2">
    <source>
        <dbReference type="EnsemblPlants" id="MELO3C030862.2.1"/>
    </source>
</evidence>
<organism evidence="2">
    <name type="scientific">Cucumis melo</name>
    <name type="common">Muskmelon</name>
    <dbReference type="NCBI Taxonomy" id="3656"/>
    <lineage>
        <taxon>Eukaryota</taxon>
        <taxon>Viridiplantae</taxon>
        <taxon>Streptophyta</taxon>
        <taxon>Embryophyta</taxon>
        <taxon>Tracheophyta</taxon>
        <taxon>Spermatophyta</taxon>
        <taxon>Magnoliopsida</taxon>
        <taxon>eudicotyledons</taxon>
        <taxon>Gunneridae</taxon>
        <taxon>Pentapetalae</taxon>
        <taxon>rosids</taxon>
        <taxon>fabids</taxon>
        <taxon>Cucurbitales</taxon>
        <taxon>Cucurbitaceae</taxon>
        <taxon>Benincaseae</taxon>
        <taxon>Cucumis</taxon>
    </lineage>
</organism>